<feature type="transmembrane region" description="Helical" evidence="1">
    <location>
        <begin position="40"/>
        <end position="59"/>
    </location>
</feature>
<organism evidence="2 3">
    <name type="scientific">Trichinella nelsoni</name>
    <dbReference type="NCBI Taxonomy" id="6336"/>
    <lineage>
        <taxon>Eukaryota</taxon>
        <taxon>Metazoa</taxon>
        <taxon>Ecdysozoa</taxon>
        <taxon>Nematoda</taxon>
        <taxon>Enoplea</taxon>
        <taxon>Dorylaimia</taxon>
        <taxon>Trichinellida</taxon>
        <taxon>Trichinellidae</taxon>
        <taxon>Trichinella</taxon>
    </lineage>
</organism>
<protein>
    <recommendedName>
        <fullName evidence="4">Transmembrane protein</fullName>
    </recommendedName>
</protein>
<dbReference type="EMBL" id="JYDL01000012">
    <property type="protein sequence ID" value="KRX25466.1"/>
    <property type="molecule type" value="Genomic_DNA"/>
</dbReference>
<keyword evidence="1" id="KW-0472">Membrane</keyword>
<reference evidence="2 3" key="1">
    <citation type="submission" date="2015-01" db="EMBL/GenBank/DDBJ databases">
        <title>Evolution of Trichinella species and genotypes.</title>
        <authorList>
            <person name="Korhonen P.K."/>
            <person name="Edoardo P."/>
            <person name="Giuseppe L.R."/>
            <person name="Gasser R.B."/>
        </authorList>
    </citation>
    <scope>NUCLEOTIDE SEQUENCE [LARGE SCALE GENOMIC DNA]</scope>
    <source>
        <strain evidence="2">ISS37</strain>
    </source>
</reference>
<accession>A0A0V0SFH4</accession>
<gene>
    <name evidence="2" type="ORF">T07_13698</name>
</gene>
<evidence type="ECO:0000256" key="1">
    <source>
        <dbReference type="SAM" id="Phobius"/>
    </source>
</evidence>
<keyword evidence="1" id="KW-1133">Transmembrane helix</keyword>
<comment type="caution">
    <text evidence="2">The sequence shown here is derived from an EMBL/GenBank/DDBJ whole genome shotgun (WGS) entry which is preliminary data.</text>
</comment>
<proteinExistence type="predicted"/>
<sequence>MANVIVNPPQEFRSSSSSSVQPYSTVLILRYGTNGFLGRLRLVIVLSCGGVGVAFGLVMKKRRKETRTRSAEEIKAYDTMPSDVFAAFPSH</sequence>
<evidence type="ECO:0008006" key="4">
    <source>
        <dbReference type="Google" id="ProtNLM"/>
    </source>
</evidence>
<evidence type="ECO:0000313" key="3">
    <source>
        <dbReference type="Proteomes" id="UP000054630"/>
    </source>
</evidence>
<name>A0A0V0SFH4_9BILA</name>
<keyword evidence="1" id="KW-0812">Transmembrane</keyword>
<dbReference type="Proteomes" id="UP000054630">
    <property type="component" value="Unassembled WGS sequence"/>
</dbReference>
<keyword evidence="3" id="KW-1185">Reference proteome</keyword>
<evidence type="ECO:0000313" key="2">
    <source>
        <dbReference type="EMBL" id="KRX25466.1"/>
    </source>
</evidence>
<dbReference type="AlphaFoldDB" id="A0A0V0SFH4"/>